<dbReference type="InterPro" id="IPR009711">
    <property type="entry name" value="UPF0473"/>
</dbReference>
<evidence type="ECO:0000313" key="3">
    <source>
        <dbReference type="Proteomes" id="UP000505210"/>
    </source>
</evidence>
<dbReference type="PANTHER" id="PTHR36061:SF3">
    <property type="entry name" value="OS04G0692200 PROTEIN"/>
    <property type="match status" value="1"/>
</dbReference>
<dbReference type="Proteomes" id="UP000505210">
    <property type="component" value="Chromosome"/>
</dbReference>
<dbReference type="KEGG" id="theu:HPC62_05640"/>
<reference evidence="2 3" key="1">
    <citation type="submission" date="2020-05" db="EMBL/GenBank/DDBJ databases">
        <title>Complete genome sequence of of a novel Thermoleptolyngbya strain isolated from hot springs of Ganzi, Sichuan China.</title>
        <authorList>
            <person name="Tang J."/>
            <person name="Daroch M."/>
            <person name="Li L."/>
            <person name="Waleron K."/>
            <person name="Waleron M."/>
            <person name="Waleron M."/>
        </authorList>
    </citation>
    <scope>NUCLEOTIDE SEQUENCE [LARGE SCALE GENOMIC DNA]</scope>
    <source>
        <strain evidence="2 3">PKUAC-SCTA183</strain>
    </source>
</reference>
<evidence type="ECO:0000313" key="2">
    <source>
        <dbReference type="EMBL" id="QKD81745.1"/>
    </source>
</evidence>
<protein>
    <submittedName>
        <fullName evidence="2">DUF3727 domain-containing protein</fullName>
    </submittedName>
</protein>
<dbReference type="EMBL" id="CP053661">
    <property type="protein sequence ID" value="QKD81745.1"/>
    <property type="molecule type" value="Genomic_DNA"/>
</dbReference>
<evidence type="ECO:0000256" key="1">
    <source>
        <dbReference type="SAM" id="MobiDB-lite"/>
    </source>
</evidence>
<dbReference type="PANTHER" id="PTHR36061">
    <property type="match status" value="1"/>
</dbReference>
<dbReference type="Pfam" id="PF12527">
    <property type="entry name" value="DUF3727"/>
    <property type="match status" value="1"/>
</dbReference>
<feature type="region of interest" description="Disordered" evidence="1">
    <location>
        <begin position="1"/>
        <end position="25"/>
    </location>
</feature>
<keyword evidence="3" id="KW-1185">Reference proteome</keyword>
<sequence length="198" mass="22262">MAKVGKNNDDFETNQGDLEEELPTVSLTDEAGRSLVCYVEHSVEVDGQAYLLLLPVDSPIEIFAWEDDEDEDAETLVDLADTQIEEIFETARAVLAEQDLTLKRTAYTLTAVGDLPDVSEEDVITIDVGEEGGLVDSEQFQRLTSFYHEEQEYDVCTPLDPLMFFARVNASGEPELLSPEEFQAIRPQLEEQLFDSFE</sequence>
<dbReference type="Pfam" id="PF06949">
    <property type="entry name" value="DUF1292"/>
    <property type="match status" value="1"/>
</dbReference>
<dbReference type="RefSeq" id="WP_172354136.1">
    <property type="nucleotide sequence ID" value="NZ_CP053661.1"/>
</dbReference>
<dbReference type="InterPro" id="IPR022203">
    <property type="entry name" value="DUF3727"/>
</dbReference>
<accession>A0A6M8BGL9</accession>
<gene>
    <name evidence="2" type="ORF">HPC62_05640</name>
</gene>
<name>A0A6M8BGL9_9CYAN</name>
<organism evidence="2 3">
    <name type="scientific">Thermoleptolyngbya sichuanensis A183</name>
    <dbReference type="NCBI Taxonomy" id="2737172"/>
    <lineage>
        <taxon>Bacteria</taxon>
        <taxon>Bacillati</taxon>
        <taxon>Cyanobacteriota</taxon>
        <taxon>Cyanophyceae</taxon>
        <taxon>Oculatellales</taxon>
        <taxon>Oculatellaceae</taxon>
        <taxon>Thermoleptolyngbya</taxon>
        <taxon>Thermoleptolyngbya sichuanensis</taxon>
    </lineage>
</organism>
<proteinExistence type="predicted"/>
<dbReference type="AlphaFoldDB" id="A0A6M8BGL9"/>